<sequence>GVIECGPVPCASDARAVRLLALLHGQGGKGRHRPAHGQGSGSRCGVDLVRLLVAMACPVA</sequence>
<dbReference type="RefSeq" id="WP_165803976.1">
    <property type="nucleotide sequence ID" value="NZ_LFYT02000053.1"/>
</dbReference>
<feature type="non-terminal residue" evidence="1">
    <location>
        <position position="1"/>
    </location>
</feature>
<gene>
    <name evidence="1" type="ORF">H663_020050</name>
</gene>
<keyword evidence="2" id="KW-1185">Reference proteome</keyword>
<proteinExistence type="predicted"/>
<dbReference type="Proteomes" id="UP000037507">
    <property type="component" value="Unassembled WGS sequence"/>
</dbReference>
<comment type="caution">
    <text evidence="1">The sequence shown here is derived from an EMBL/GenBank/DDBJ whole genome shotgun (WGS) entry which is preliminary data.</text>
</comment>
<evidence type="ECO:0000313" key="1">
    <source>
        <dbReference type="EMBL" id="PVE40911.1"/>
    </source>
</evidence>
<organism evidence="1 2">
    <name type="scientific">Limnohabitans planktonicus II-D5</name>
    <dbReference type="NCBI Taxonomy" id="1293045"/>
    <lineage>
        <taxon>Bacteria</taxon>
        <taxon>Pseudomonadati</taxon>
        <taxon>Pseudomonadota</taxon>
        <taxon>Betaproteobacteria</taxon>
        <taxon>Burkholderiales</taxon>
        <taxon>Comamonadaceae</taxon>
        <taxon>Limnohabitans</taxon>
    </lineage>
</organism>
<evidence type="ECO:0000313" key="2">
    <source>
        <dbReference type="Proteomes" id="UP000037507"/>
    </source>
</evidence>
<accession>A0A2T7U8D5</accession>
<protein>
    <submittedName>
        <fullName evidence="1">Uncharacterized protein</fullName>
    </submittedName>
</protein>
<name>A0A2T7U8D5_9BURK</name>
<reference evidence="1" key="1">
    <citation type="submission" date="2017-04" db="EMBL/GenBank/DDBJ databases">
        <title>Unexpected and diverse lifestyles within the genus Limnohabitans.</title>
        <authorList>
            <person name="Kasalicky V."/>
            <person name="Mehrshad M."/>
            <person name="Andrei S.-A."/>
            <person name="Salcher M."/>
            <person name="Kratochvilova H."/>
            <person name="Simek K."/>
            <person name="Ghai R."/>
        </authorList>
    </citation>
    <scope>NUCLEOTIDE SEQUENCE [LARGE SCALE GENOMIC DNA]</scope>
    <source>
        <strain evidence="1">II-D5</strain>
    </source>
</reference>
<dbReference type="EMBL" id="LFYT02000053">
    <property type="protein sequence ID" value="PVE40911.1"/>
    <property type="molecule type" value="Genomic_DNA"/>
</dbReference>
<dbReference type="AlphaFoldDB" id="A0A2T7U8D5"/>